<accession>A0ABP0JFT2</accession>
<feature type="region of interest" description="Disordered" evidence="1">
    <location>
        <begin position="124"/>
        <end position="154"/>
    </location>
</feature>
<sequence length="356" mass="38794">MKHLRTGKVVLILLACTILPKVFIEGASVTRKLVVPSRVAEKSFANDATFPSQQGDEPTQRPRRSFLRRLLAMLGCFAWWATSSDVKGYDAACAVQAAAMSNDQTLQSLQSIDAIAASLAVESARRSKAKRSSPTVDRTEPASPPKSAPVPHVPGLDTANLVIQVSTEPGRANEVMAKRTSMTASELMAESPETILRMISRPGWRIELPDPETVGGGRSPDSDFEIFLNPVKYELPLGVITIPAPHFRAHVRETEQTQTEGPYKERLETDLVLQNGDGIVTVSLNFPFSTSFSIGAAGWLRASIGQYEDDVRVRADVEIGLNVPRIPGLGSALECFVKHYIQRSTFGCATSFRTQS</sequence>
<comment type="caution">
    <text evidence="3">The sequence shown here is derived from an EMBL/GenBank/DDBJ whole genome shotgun (WGS) entry which is preliminary data.</text>
</comment>
<keyword evidence="2" id="KW-0732">Signal</keyword>
<gene>
    <name evidence="3" type="ORF">SCF082_LOCUS11865</name>
</gene>
<feature type="chain" id="PRO_5046964058" evidence="2">
    <location>
        <begin position="27"/>
        <end position="356"/>
    </location>
</feature>
<reference evidence="3 4" key="1">
    <citation type="submission" date="2024-02" db="EMBL/GenBank/DDBJ databases">
        <authorList>
            <person name="Chen Y."/>
            <person name="Shah S."/>
            <person name="Dougan E. K."/>
            <person name="Thang M."/>
            <person name="Chan C."/>
        </authorList>
    </citation>
    <scope>NUCLEOTIDE SEQUENCE [LARGE SCALE GENOMIC DNA]</scope>
</reference>
<feature type="compositionally biased region" description="Pro residues" evidence="1">
    <location>
        <begin position="142"/>
        <end position="152"/>
    </location>
</feature>
<evidence type="ECO:0000313" key="3">
    <source>
        <dbReference type="EMBL" id="CAK9013275.1"/>
    </source>
</evidence>
<keyword evidence="4" id="KW-1185">Reference proteome</keyword>
<organism evidence="3 4">
    <name type="scientific">Durusdinium trenchii</name>
    <dbReference type="NCBI Taxonomy" id="1381693"/>
    <lineage>
        <taxon>Eukaryota</taxon>
        <taxon>Sar</taxon>
        <taxon>Alveolata</taxon>
        <taxon>Dinophyceae</taxon>
        <taxon>Suessiales</taxon>
        <taxon>Symbiodiniaceae</taxon>
        <taxon>Durusdinium</taxon>
    </lineage>
</organism>
<evidence type="ECO:0000313" key="4">
    <source>
        <dbReference type="Proteomes" id="UP001642464"/>
    </source>
</evidence>
<feature type="signal peptide" evidence="2">
    <location>
        <begin position="1"/>
        <end position="26"/>
    </location>
</feature>
<proteinExistence type="predicted"/>
<dbReference type="EMBL" id="CAXAMM010007113">
    <property type="protein sequence ID" value="CAK9013275.1"/>
    <property type="molecule type" value="Genomic_DNA"/>
</dbReference>
<dbReference type="Proteomes" id="UP001642464">
    <property type="component" value="Unassembled WGS sequence"/>
</dbReference>
<protein>
    <submittedName>
        <fullName evidence="3">Uncharacterized protein</fullName>
    </submittedName>
</protein>
<evidence type="ECO:0000256" key="2">
    <source>
        <dbReference type="SAM" id="SignalP"/>
    </source>
</evidence>
<evidence type="ECO:0000256" key="1">
    <source>
        <dbReference type="SAM" id="MobiDB-lite"/>
    </source>
</evidence>
<name>A0ABP0JFT2_9DINO</name>